<dbReference type="EMBL" id="SMGG01000003">
    <property type="protein sequence ID" value="TCK61817.1"/>
    <property type="molecule type" value="Genomic_DNA"/>
</dbReference>
<dbReference type="OrthoDB" id="9804853at2"/>
<keyword evidence="2" id="KW-1185">Reference proteome</keyword>
<dbReference type="RefSeq" id="WP_132871408.1">
    <property type="nucleotide sequence ID" value="NZ_JAJUHT010000002.1"/>
</dbReference>
<comment type="caution">
    <text evidence="1">The sequence shown here is derived from an EMBL/GenBank/DDBJ whole genome shotgun (WGS) entry which is preliminary data.</text>
</comment>
<protein>
    <submittedName>
        <fullName evidence="1">Uncharacterized protein</fullName>
    </submittedName>
</protein>
<dbReference type="Proteomes" id="UP000294614">
    <property type="component" value="Unassembled WGS sequence"/>
</dbReference>
<evidence type="ECO:0000313" key="1">
    <source>
        <dbReference type="EMBL" id="TCK61817.1"/>
    </source>
</evidence>
<organism evidence="1 2">
    <name type="scientific">Seleniivibrio woodruffii</name>
    <dbReference type="NCBI Taxonomy" id="1078050"/>
    <lineage>
        <taxon>Bacteria</taxon>
        <taxon>Pseudomonadati</taxon>
        <taxon>Deferribacterota</taxon>
        <taxon>Deferribacteres</taxon>
        <taxon>Deferribacterales</taxon>
        <taxon>Geovibrionaceae</taxon>
        <taxon>Seleniivibrio</taxon>
    </lineage>
</organism>
<proteinExistence type="predicted"/>
<evidence type="ECO:0000313" key="2">
    <source>
        <dbReference type="Proteomes" id="UP000294614"/>
    </source>
</evidence>
<dbReference type="AlphaFoldDB" id="A0A4R1KCE3"/>
<sequence>MKEEALKIRKKILPLKDTFEELEPHEQEELSKLQEKHDELYNALNDADRQWYDNAFSEWYAMYLDVETKIFIKPGEGC</sequence>
<reference evidence="1 2" key="1">
    <citation type="submission" date="2019-03" db="EMBL/GenBank/DDBJ databases">
        <title>Genomic Encyclopedia of Type Strains, Phase IV (KMG-IV): sequencing the most valuable type-strain genomes for metagenomic binning, comparative biology and taxonomic classification.</title>
        <authorList>
            <person name="Goeker M."/>
        </authorList>
    </citation>
    <scope>NUCLEOTIDE SEQUENCE [LARGE SCALE GENOMIC DNA]</scope>
    <source>
        <strain evidence="1 2">DSM 24984</strain>
    </source>
</reference>
<gene>
    <name evidence="1" type="ORF">C8D98_0323</name>
</gene>
<accession>A0A4R1KCE3</accession>
<name>A0A4R1KCE3_9BACT</name>